<protein>
    <submittedName>
        <fullName evidence="2">C2 domain protein</fullName>
    </submittedName>
</protein>
<keyword evidence="3" id="KW-1185">Reference proteome</keyword>
<dbReference type="Pfam" id="PF00168">
    <property type="entry name" value="C2"/>
    <property type="match status" value="1"/>
</dbReference>
<feature type="region of interest" description="Disordered" evidence="1">
    <location>
        <begin position="526"/>
        <end position="552"/>
    </location>
</feature>
<feature type="compositionally biased region" description="Basic and acidic residues" evidence="1">
    <location>
        <begin position="536"/>
        <end position="552"/>
    </location>
</feature>
<dbReference type="InterPro" id="IPR035892">
    <property type="entry name" value="C2_domain_sf"/>
</dbReference>
<sequence>MDEEPQPQARPAHVTDKYVPKIVDKTEHLHDRAVAMKAALTGGDAAHHQPAGGFDSTPFPPAPPGYTLKFTFHRGINLPCADFASFSSDPYVVAQLTVNLPQRHKEDPPLTFRTPTVRKNRDPIWGSEWVVANIPESGFQLKCCVYDEDAADHDDRLGNAYVEVNSVNDDWPGLKERTFKVKKRTGSKRVYLFGNIAALASGRLDVGSHLMISVECLGRTPGTEGAHVYTVGPNYWFKHFSPLIGRLTGTKDEVQSQDGNRQTSRYKCVPLFDAFWRRFAHRLFLVSSFQAIQIQLKGPVPEKLYHRYVEFRPFVAGMFTSQSLRGRILNRALHHQHRRIYNFDRSTLNGQFESPCTALTQKFLEFVHHAQGGRIFTYVLTLDAQLRFTETGKEFGIDLLSKHTMHSNVSIYIAYSGEFFVRRRKHHRHSLSQTEIPVEEPVEETEASTNPADYELFIDNDSGTYRPNGDYLYLLKEFLSTNLPGLHITTLDCVKDAERMGAMKHEQREFKKNQGFQMTFLQQSGSSSSLSLSSSDEEKLDERSGVSLKKRGEFAQKVHDMRDVMGQVMKWAQAEDEHHQAHSSRRHSAPKTTVTADASVSKPVDKLGADELCRDHSR</sequence>
<evidence type="ECO:0000256" key="1">
    <source>
        <dbReference type="SAM" id="MobiDB-lite"/>
    </source>
</evidence>
<dbReference type="SMART" id="SM00239">
    <property type="entry name" value="C2"/>
    <property type="match status" value="1"/>
</dbReference>
<dbReference type="OrthoDB" id="73919at2759"/>
<comment type="caution">
    <text evidence="2">The sequence shown here is derived from an EMBL/GenBank/DDBJ whole genome shotgun (WGS) entry which is preliminary data.</text>
</comment>
<gene>
    <name evidence="2" type="ORF">ATEIFO6365_0006007500</name>
</gene>
<feature type="compositionally biased region" description="Basic and acidic residues" evidence="1">
    <location>
        <begin position="603"/>
        <end position="618"/>
    </location>
</feature>
<dbReference type="SUPFAM" id="SSF49562">
    <property type="entry name" value="C2 domain (Calcium/lipid-binding domain, CaLB)"/>
    <property type="match status" value="1"/>
</dbReference>
<dbReference type="Gene3D" id="2.60.40.150">
    <property type="entry name" value="C2 domain"/>
    <property type="match status" value="1"/>
</dbReference>
<dbReference type="GO" id="GO:0010628">
    <property type="term" value="P:positive regulation of gene expression"/>
    <property type="evidence" value="ECO:0007669"/>
    <property type="project" value="TreeGrafter"/>
</dbReference>
<dbReference type="EMBL" id="BLJY01000006">
    <property type="protein sequence ID" value="GFF16738.1"/>
    <property type="molecule type" value="Genomic_DNA"/>
</dbReference>
<accession>A0A5M3YZR7</accession>
<dbReference type="PANTHER" id="PTHR47800:SF5">
    <property type="entry name" value="FER-1-LIKE PROTEIN 6"/>
    <property type="match status" value="1"/>
</dbReference>
<feature type="region of interest" description="Disordered" evidence="1">
    <location>
        <begin position="568"/>
        <end position="618"/>
    </location>
</feature>
<dbReference type="PANTHER" id="PTHR47800">
    <property type="entry name" value="C2 DOMAIN-CONTAINING PROTEIN"/>
    <property type="match status" value="1"/>
</dbReference>
<reference evidence="2 3" key="1">
    <citation type="submission" date="2020-01" db="EMBL/GenBank/DDBJ databases">
        <title>Aspergillus terreus IFO 6365 whole genome shotgun sequence.</title>
        <authorList>
            <person name="Kanamasa S."/>
            <person name="Takahashi H."/>
        </authorList>
    </citation>
    <scope>NUCLEOTIDE SEQUENCE [LARGE SCALE GENOMIC DNA]</scope>
    <source>
        <strain evidence="2 3">IFO 6365</strain>
    </source>
</reference>
<evidence type="ECO:0000313" key="3">
    <source>
        <dbReference type="Proteomes" id="UP000452235"/>
    </source>
</evidence>
<evidence type="ECO:0000313" key="2">
    <source>
        <dbReference type="EMBL" id="GFF16738.1"/>
    </source>
</evidence>
<proteinExistence type="predicted"/>
<name>A0A5M3YZR7_ASPTE</name>
<dbReference type="PROSITE" id="PS50004">
    <property type="entry name" value="C2"/>
    <property type="match status" value="1"/>
</dbReference>
<dbReference type="VEuPathDB" id="FungiDB:ATEG_02866"/>
<dbReference type="AlphaFoldDB" id="A0A5M3YZR7"/>
<dbReference type="InterPro" id="IPR000008">
    <property type="entry name" value="C2_dom"/>
</dbReference>
<dbReference type="Proteomes" id="UP000452235">
    <property type="component" value="Unassembled WGS sequence"/>
</dbReference>
<organism evidence="2 3">
    <name type="scientific">Aspergillus terreus</name>
    <dbReference type="NCBI Taxonomy" id="33178"/>
    <lineage>
        <taxon>Eukaryota</taxon>
        <taxon>Fungi</taxon>
        <taxon>Dikarya</taxon>
        <taxon>Ascomycota</taxon>
        <taxon>Pezizomycotina</taxon>
        <taxon>Eurotiomycetes</taxon>
        <taxon>Eurotiomycetidae</taxon>
        <taxon>Eurotiales</taxon>
        <taxon>Aspergillaceae</taxon>
        <taxon>Aspergillus</taxon>
        <taxon>Aspergillus subgen. Circumdati</taxon>
    </lineage>
</organism>